<dbReference type="GO" id="GO:0008234">
    <property type="term" value="F:cysteine-type peptidase activity"/>
    <property type="evidence" value="ECO:0007669"/>
    <property type="project" value="UniProtKB-KW"/>
</dbReference>
<accession>A0AA41PX55</accession>
<evidence type="ECO:0000313" key="9">
    <source>
        <dbReference type="Proteomes" id="UP001165378"/>
    </source>
</evidence>
<keyword evidence="6" id="KW-0732">Signal</keyword>
<dbReference type="AlphaFoldDB" id="A0AA41PX55"/>
<feature type="coiled-coil region" evidence="5">
    <location>
        <begin position="141"/>
        <end position="175"/>
    </location>
</feature>
<dbReference type="Proteomes" id="UP001165378">
    <property type="component" value="Unassembled WGS sequence"/>
</dbReference>
<dbReference type="InterPro" id="IPR051794">
    <property type="entry name" value="PG_Endopeptidase_C40"/>
</dbReference>
<keyword evidence="9" id="KW-1185">Reference proteome</keyword>
<evidence type="ECO:0000256" key="5">
    <source>
        <dbReference type="SAM" id="Coils"/>
    </source>
</evidence>
<organism evidence="8 9">
    <name type="scientific">Yinghuangia soli</name>
    <dbReference type="NCBI Taxonomy" id="2908204"/>
    <lineage>
        <taxon>Bacteria</taxon>
        <taxon>Bacillati</taxon>
        <taxon>Actinomycetota</taxon>
        <taxon>Actinomycetes</taxon>
        <taxon>Kitasatosporales</taxon>
        <taxon>Streptomycetaceae</taxon>
        <taxon>Yinghuangia</taxon>
    </lineage>
</organism>
<dbReference type="GO" id="GO:0006508">
    <property type="term" value="P:proteolysis"/>
    <property type="evidence" value="ECO:0007669"/>
    <property type="project" value="UniProtKB-KW"/>
</dbReference>
<sequence>MGGRRSGKCRRCCAALLLGALTLGLPAAAYADPLPVPPAAPAPVPPVAEPALQSGKLPSSRSAVENLRPASGPLAALTLPSAPATGPVGRISPRTPADRLPGIGETPAAQIPAAPPDFELLRVGQRIAVLAKSIDEAGARAETARAAADRERTRLAELQGRQATLQARLDAMKVEIGQLASLQYRSGGVSPTADLILSGDAFGYLHMGAVYRRIADGQASLEKTYTERYHDLDGVVAEAAAAARALAVEEAAAARELTTLREASAEATRLLTGLDLAGLMAAPGHDPGPAARTALHYAVSQIGRPYVWGATGPDSFDCSGLTSRAWQSAGATVPRTSQEQWAQLPRIPLNEMRPGDLVVYFPDATHIGMYLGAGIMVHAPRPGRHVTTAKVDSLPILGVVRPAAPAAPAAPATPPPAASN</sequence>
<keyword evidence="5" id="KW-0175">Coiled coil</keyword>
<dbReference type="InterPro" id="IPR038765">
    <property type="entry name" value="Papain-like_cys_pep_sf"/>
</dbReference>
<dbReference type="PANTHER" id="PTHR47359:SF3">
    <property type="entry name" value="NLP_P60 DOMAIN-CONTAINING PROTEIN-RELATED"/>
    <property type="match status" value="1"/>
</dbReference>
<name>A0AA41PX55_9ACTN</name>
<evidence type="ECO:0000256" key="1">
    <source>
        <dbReference type="ARBA" id="ARBA00007074"/>
    </source>
</evidence>
<dbReference type="InterPro" id="IPR000064">
    <property type="entry name" value="NLP_P60_dom"/>
</dbReference>
<keyword evidence="3" id="KW-0378">Hydrolase</keyword>
<gene>
    <name evidence="8" type="ORF">LZ495_09135</name>
</gene>
<evidence type="ECO:0000256" key="6">
    <source>
        <dbReference type="SAM" id="SignalP"/>
    </source>
</evidence>
<comment type="similarity">
    <text evidence="1">Belongs to the peptidase C40 family.</text>
</comment>
<evidence type="ECO:0000256" key="2">
    <source>
        <dbReference type="ARBA" id="ARBA00022670"/>
    </source>
</evidence>
<dbReference type="Gene3D" id="1.20.5.340">
    <property type="match status" value="1"/>
</dbReference>
<proteinExistence type="inferred from homology"/>
<feature type="signal peptide" evidence="6">
    <location>
        <begin position="1"/>
        <end position="31"/>
    </location>
</feature>
<dbReference type="SUPFAM" id="SSF54001">
    <property type="entry name" value="Cysteine proteinases"/>
    <property type="match status" value="1"/>
</dbReference>
<dbReference type="PANTHER" id="PTHR47359">
    <property type="entry name" value="PEPTIDOGLYCAN DL-ENDOPEPTIDASE CWLO"/>
    <property type="match status" value="1"/>
</dbReference>
<dbReference type="PROSITE" id="PS51935">
    <property type="entry name" value="NLPC_P60"/>
    <property type="match status" value="1"/>
</dbReference>
<dbReference type="EMBL" id="JAKFHA010000004">
    <property type="protein sequence ID" value="MCF2527373.1"/>
    <property type="molecule type" value="Genomic_DNA"/>
</dbReference>
<feature type="chain" id="PRO_5041239183" evidence="6">
    <location>
        <begin position="32"/>
        <end position="420"/>
    </location>
</feature>
<protein>
    <submittedName>
        <fullName evidence="8">C40 family peptidase</fullName>
    </submittedName>
</protein>
<evidence type="ECO:0000259" key="7">
    <source>
        <dbReference type="PROSITE" id="PS51935"/>
    </source>
</evidence>
<dbReference type="RefSeq" id="WP_235051532.1">
    <property type="nucleotide sequence ID" value="NZ_JAKFHA010000004.1"/>
</dbReference>
<evidence type="ECO:0000256" key="4">
    <source>
        <dbReference type="ARBA" id="ARBA00022807"/>
    </source>
</evidence>
<evidence type="ECO:0000313" key="8">
    <source>
        <dbReference type="EMBL" id="MCF2527373.1"/>
    </source>
</evidence>
<keyword evidence="4" id="KW-0788">Thiol protease</keyword>
<dbReference type="Gene3D" id="3.90.1720.10">
    <property type="entry name" value="endopeptidase domain like (from Nostoc punctiforme)"/>
    <property type="match status" value="1"/>
</dbReference>
<evidence type="ECO:0000256" key="3">
    <source>
        <dbReference type="ARBA" id="ARBA00022801"/>
    </source>
</evidence>
<dbReference type="Pfam" id="PF00877">
    <property type="entry name" value="NLPC_P60"/>
    <property type="match status" value="1"/>
</dbReference>
<reference evidence="8" key="1">
    <citation type="submission" date="2022-01" db="EMBL/GenBank/DDBJ databases">
        <title>Genome-Based Taxonomic Classification of the Phylum Actinobacteria.</title>
        <authorList>
            <person name="Gao Y."/>
        </authorList>
    </citation>
    <scope>NUCLEOTIDE SEQUENCE</scope>
    <source>
        <strain evidence="8">KLBMP 8922</strain>
    </source>
</reference>
<comment type="caution">
    <text evidence="8">The sequence shown here is derived from an EMBL/GenBank/DDBJ whole genome shotgun (WGS) entry which is preliminary data.</text>
</comment>
<keyword evidence="2" id="KW-0645">Protease</keyword>
<feature type="domain" description="NlpC/P60" evidence="7">
    <location>
        <begin position="288"/>
        <end position="409"/>
    </location>
</feature>